<dbReference type="GO" id="GO:0016757">
    <property type="term" value="F:glycosyltransferase activity"/>
    <property type="evidence" value="ECO:0007669"/>
    <property type="project" value="UniProtKB-KW"/>
</dbReference>
<dbReference type="PANTHER" id="PTHR43630:SF1">
    <property type="entry name" value="POLY-BETA-1,6-N-ACETYL-D-GLUCOSAMINE SYNTHASE"/>
    <property type="match status" value="1"/>
</dbReference>
<proteinExistence type="inferred from homology"/>
<dbReference type="Pfam" id="PF00535">
    <property type="entry name" value="Glycos_transf_2"/>
    <property type="match status" value="1"/>
</dbReference>
<feature type="transmembrane region" description="Helical" evidence="4">
    <location>
        <begin position="283"/>
        <end position="307"/>
    </location>
</feature>
<sequence length="376" mass="42733">MEIIIKGLVSFFGLGYLLIVVDIIRGWNKIKNPQVTKDSHTTKVSVIIPARNEEKMIGLCVGDVLKQNYPTELLEIIVIDDHSTDKTAEVIQQIDYPNLKLIRLKADPALNSYKKKAIADAIHIASGDLIVTTDGDCRMGENWIRSVVNEYECTGNKMISSPVVYFEECSMFEEMQTLEFMMLVSLGAATLSNGRAGSCNGANLAYEKKAFYEVEGFNGIDNIASGDDELLLHKMMVSYSGRVSFLKQRDAIVYTHAKPSVKEFIMQRRRWASKSVKYKNKAMVAMGLTVFAFYVSVLLLGAVAVFYPECRHFFWSVFMFKLVLDMIWALPIVRFFNRMSVLAWAPVVCFIHLFYLVYIGFAGQSKQYEWKGRMVR</sequence>
<evidence type="ECO:0000313" key="7">
    <source>
        <dbReference type="Proteomes" id="UP000315971"/>
    </source>
</evidence>
<keyword evidence="3 6" id="KW-0808">Transferase</keyword>
<protein>
    <submittedName>
        <fullName evidence="6">Glycosyltransferase, catalytic subunit of cellulose synthase and poly-beta-1,6-N-acetylglucosamine synthase</fullName>
    </submittedName>
</protein>
<reference evidence="6 7" key="1">
    <citation type="submission" date="2017-05" db="EMBL/GenBank/DDBJ databases">
        <authorList>
            <person name="Varghese N."/>
            <person name="Submissions S."/>
        </authorList>
    </citation>
    <scope>NUCLEOTIDE SEQUENCE [LARGE SCALE GENOMIC DNA]</scope>
    <source>
        <strain evidence="6 7">DSM 21342</strain>
    </source>
</reference>
<feature type="transmembrane region" description="Helical" evidence="4">
    <location>
        <begin position="342"/>
        <end position="361"/>
    </location>
</feature>
<organism evidence="6 7">
    <name type="scientific">Solitalea koreensis</name>
    <dbReference type="NCBI Taxonomy" id="543615"/>
    <lineage>
        <taxon>Bacteria</taxon>
        <taxon>Pseudomonadati</taxon>
        <taxon>Bacteroidota</taxon>
        <taxon>Sphingobacteriia</taxon>
        <taxon>Sphingobacteriales</taxon>
        <taxon>Sphingobacteriaceae</taxon>
        <taxon>Solitalea</taxon>
    </lineage>
</organism>
<comment type="similarity">
    <text evidence="1">Belongs to the glycosyltransferase 2 family.</text>
</comment>
<evidence type="ECO:0000256" key="2">
    <source>
        <dbReference type="ARBA" id="ARBA00022676"/>
    </source>
</evidence>
<keyword evidence="4" id="KW-0812">Transmembrane</keyword>
<dbReference type="Proteomes" id="UP000315971">
    <property type="component" value="Unassembled WGS sequence"/>
</dbReference>
<gene>
    <name evidence="6" type="ORF">SAMN06265350_101319</name>
</gene>
<dbReference type="PANTHER" id="PTHR43630">
    <property type="entry name" value="POLY-BETA-1,6-N-ACETYL-D-GLUCOSAMINE SYNTHASE"/>
    <property type="match status" value="1"/>
</dbReference>
<dbReference type="SUPFAM" id="SSF53448">
    <property type="entry name" value="Nucleotide-diphospho-sugar transferases"/>
    <property type="match status" value="1"/>
</dbReference>
<name>A0A521AQH9_9SPHI</name>
<evidence type="ECO:0000256" key="1">
    <source>
        <dbReference type="ARBA" id="ARBA00006739"/>
    </source>
</evidence>
<dbReference type="InterPro" id="IPR029044">
    <property type="entry name" value="Nucleotide-diphossugar_trans"/>
</dbReference>
<feature type="transmembrane region" description="Helical" evidence="4">
    <location>
        <begin position="313"/>
        <end position="330"/>
    </location>
</feature>
<evidence type="ECO:0000313" key="6">
    <source>
        <dbReference type="EMBL" id="SMO37045.1"/>
    </source>
</evidence>
<dbReference type="EMBL" id="FXSZ01000001">
    <property type="protein sequence ID" value="SMO37045.1"/>
    <property type="molecule type" value="Genomic_DNA"/>
</dbReference>
<feature type="transmembrane region" description="Helical" evidence="4">
    <location>
        <begin position="6"/>
        <end position="24"/>
    </location>
</feature>
<accession>A0A521AQH9</accession>
<dbReference type="RefSeq" id="WP_317131193.1">
    <property type="nucleotide sequence ID" value="NZ_FXSZ01000001.1"/>
</dbReference>
<dbReference type="AlphaFoldDB" id="A0A521AQH9"/>
<keyword evidence="4" id="KW-0472">Membrane</keyword>
<keyword evidence="4" id="KW-1133">Transmembrane helix</keyword>
<feature type="domain" description="Glycosyltransferase 2-like" evidence="5">
    <location>
        <begin position="45"/>
        <end position="178"/>
    </location>
</feature>
<keyword evidence="7" id="KW-1185">Reference proteome</keyword>
<keyword evidence="2" id="KW-0328">Glycosyltransferase</keyword>
<evidence type="ECO:0000256" key="4">
    <source>
        <dbReference type="SAM" id="Phobius"/>
    </source>
</evidence>
<dbReference type="InterPro" id="IPR001173">
    <property type="entry name" value="Glyco_trans_2-like"/>
</dbReference>
<evidence type="ECO:0000256" key="3">
    <source>
        <dbReference type="ARBA" id="ARBA00022679"/>
    </source>
</evidence>
<dbReference type="Gene3D" id="3.90.550.10">
    <property type="entry name" value="Spore Coat Polysaccharide Biosynthesis Protein SpsA, Chain A"/>
    <property type="match status" value="1"/>
</dbReference>
<evidence type="ECO:0000259" key="5">
    <source>
        <dbReference type="Pfam" id="PF00535"/>
    </source>
</evidence>